<gene>
    <name evidence="1" type="ORF">KTT_50190</name>
</gene>
<dbReference type="Proteomes" id="UP000287352">
    <property type="component" value="Unassembled WGS sequence"/>
</dbReference>
<sequence>MQLLPVLKHGGMLIPINLGHPAASQAEAFGVIIGGKQVHANAGQLVEIGRLIDTGQVRVAIDTIVPLPKAYQAHERGEAGHLRGKIVLRVVE</sequence>
<organism evidence="1 2">
    <name type="scientific">Tengunoibacter tsumagoiensis</name>
    <dbReference type="NCBI Taxonomy" id="2014871"/>
    <lineage>
        <taxon>Bacteria</taxon>
        <taxon>Bacillati</taxon>
        <taxon>Chloroflexota</taxon>
        <taxon>Ktedonobacteria</taxon>
        <taxon>Ktedonobacterales</taxon>
        <taxon>Dictyobacteraceae</taxon>
        <taxon>Tengunoibacter</taxon>
    </lineage>
</organism>
<comment type="caution">
    <text evidence="1">The sequence shown here is derived from an EMBL/GenBank/DDBJ whole genome shotgun (WGS) entry which is preliminary data.</text>
</comment>
<dbReference type="RefSeq" id="WP_126582658.1">
    <property type="nucleotide sequence ID" value="NZ_BIFR01000002.1"/>
</dbReference>
<evidence type="ECO:0000313" key="2">
    <source>
        <dbReference type="Proteomes" id="UP000287352"/>
    </source>
</evidence>
<dbReference type="OrthoDB" id="3727682at2"/>
<evidence type="ECO:0008006" key="3">
    <source>
        <dbReference type="Google" id="ProtNLM"/>
    </source>
</evidence>
<accession>A0A402A7L4</accession>
<keyword evidence="2" id="KW-1185">Reference proteome</keyword>
<dbReference type="Gene3D" id="3.40.50.720">
    <property type="entry name" value="NAD(P)-binding Rossmann-like Domain"/>
    <property type="match status" value="1"/>
</dbReference>
<name>A0A402A7L4_9CHLR</name>
<evidence type="ECO:0000313" key="1">
    <source>
        <dbReference type="EMBL" id="GCE15160.1"/>
    </source>
</evidence>
<protein>
    <recommendedName>
        <fullName evidence="3">Alcohol dehydrogenase-like C-terminal domain-containing protein</fullName>
    </recommendedName>
</protein>
<dbReference type="Pfam" id="PF13602">
    <property type="entry name" value="ADH_zinc_N_2"/>
    <property type="match status" value="1"/>
</dbReference>
<dbReference type="EMBL" id="BIFR01000002">
    <property type="protein sequence ID" value="GCE15160.1"/>
    <property type="molecule type" value="Genomic_DNA"/>
</dbReference>
<proteinExistence type="predicted"/>
<dbReference type="Gene3D" id="3.90.180.10">
    <property type="entry name" value="Medium-chain alcohol dehydrogenases, catalytic domain"/>
    <property type="match status" value="1"/>
</dbReference>
<dbReference type="AlphaFoldDB" id="A0A402A7L4"/>
<reference evidence="2" key="1">
    <citation type="submission" date="2018-12" db="EMBL/GenBank/DDBJ databases">
        <title>Tengunoibacter tsumagoiensis gen. nov., sp. nov., Dictyobacter kobayashii sp. nov., D. alpinus sp. nov., and D. joshuensis sp. nov. and description of Dictyobacteraceae fam. nov. within the order Ktedonobacterales isolated from Tengu-no-mugimeshi.</title>
        <authorList>
            <person name="Wang C.M."/>
            <person name="Zheng Y."/>
            <person name="Sakai Y."/>
            <person name="Toyoda A."/>
            <person name="Minakuchi Y."/>
            <person name="Abe K."/>
            <person name="Yokota A."/>
            <person name="Yabe S."/>
        </authorList>
    </citation>
    <scope>NUCLEOTIDE SEQUENCE [LARGE SCALE GENOMIC DNA]</scope>
    <source>
        <strain evidence="2">Uno3</strain>
    </source>
</reference>